<dbReference type="InterPro" id="IPR022623">
    <property type="entry name" value="Glyco_trans_4"/>
</dbReference>
<dbReference type="GO" id="GO:0009103">
    <property type="term" value="P:lipopolysaccharide biosynthetic process"/>
    <property type="evidence" value="ECO:0007669"/>
    <property type="project" value="TreeGrafter"/>
</dbReference>
<name>A0A6H0JKC5_PSEAI</name>
<dbReference type="Pfam" id="PF00534">
    <property type="entry name" value="Glycos_transf_1"/>
    <property type="match status" value="1"/>
</dbReference>
<dbReference type="EMBL" id="MT074674">
    <property type="protein sequence ID" value="QIU80362.1"/>
    <property type="molecule type" value="Genomic_DNA"/>
</dbReference>
<feature type="domain" description="Glycosyl transferase family 1" evidence="2">
    <location>
        <begin position="229"/>
        <end position="396"/>
    </location>
</feature>
<dbReference type="GO" id="GO:0016757">
    <property type="term" value="F:glycosyltransferase activity"/>
    <property type="evidence" value="ECO:0007669"/>
    <property type="project" value="InterPro"/>
</dbReference>
<dbReference type="PANTHER" id="PTHR46401:SF2">
    <property type="entry name" value="GLYCOSYLTRANSFERASE WBBK-RELATED"/>
    <property type="match status" value="1"/>
</dbReference>
<dbReference type="AlphaFoldDB" id="A0A6H0JKC5"/>
<dbReference type="Gene3D" id="3.40.50.2000">
    <property type="entry name" value="Glycogen Phosphorylase B"/>
    <property type="match status" value="2"/>
</dbReference>
<dbReference type="Pfam" id="PF12000">
    <property type="entry name" value="Glyco_trans_4_3"/>
    <property type="match status" value="1"/>
</dbReference>
<dbReference type="InterPro" id="IPR001296">
    <property type="entry name" value="Glyco_trans_1"/>
</dbReference>
<proteinExistence type="predicted"/>
<feature type="domain" description="Glycosyl transferase family 4" evidence="3">
    <location>
        <begin position="44"/>
        <end position="208"/>
    </location>
</feature>
<protein>
    <submittedName>
        <fullName evidence="4">Glycosyltransferase</fullName>
    </submittedName>
</protein>
<evidence type="ECO:0000313" key="4">
    <source>
        <dbReference type="EMBL" id="QIU80362.1"/>
    </source>
</evidence>
<evidence type="ECO:0000259" key="3">
    <source>
        <dbReference type="Pfam" id="PF12000"/>
    </source>
</evidence>
<keyword evidence="1 4" id="KW-0808">Transferase</keyword>
<evidence type="ECO:0000259" key="2">
    <source>
        <dbReference type="Pfam" id="PF00534"/>
    </source>
</evidence>
<reference evidence="4" key="1">
    <citation type="submission" date="2020-02" db="EMBL/GenBank/DDBJ databases">
        <title>PAGI-encoded CrpP-like fluoroquinolone-modifying enzymes among Pseudomonas aeruginosa clinical isolates in Europe.</title>
        <authorList>
            <person name="Ortiz de la Rosa J.M."/>
            <person name="Nordmann P."/>
            <person name="Poirel L."/>
        </authorList>
    </citation>
    <scope>NUCLEOTIDE SEQUENCE</scope>
    <source>
        <strain evidence="4">PAGI-196</strain>
    </source>
</reference>
<dbReference type="PANTHER" id="PTHR46401">
    <property type="entry name" value="GLYCOSYLTRANSFERASE WBBK-RELATED"/>
    <property type="match status" value="1"/>
</dbReference>
<evidence type="ECO:0000256" key="1">
    <source>
        <dbReference type="ARBA" id="ARBA00022679"/>
    </source>
</evidence>
<dbReference type="CDD" id="cd03818">
    <property type="entry name" value="GT4_ExpC-like"/>
    <property type="match status" value="1"/>
</dbReference>
<accession>A0A6H0JKC5</accession>
<sequence>MWMKALRNVEGPVGGASVMNVLFIHQNFPGQFRHLSLHLQRKIGANVLAIGRDTAPGLPGIRMLRYRPGRQARADTHHYVRSFENAVLHGQQVLRLLLTLKARGYRPDIVIAHPGWGESLYVKEAFPDAKLMHFCEYYYRTQGADAGFDPEFPLSADDAARIRTRNALHLLNLEQCDLGVTPTRWQHGLHPELYHEKIRIIHEGVPVDDLGPDPQARLELPNGRILRAGEPVLTYVARNLEPYRGFHRFMRALPEILRRVPDCQVVIVGGDSVSYGNPPSDGRTWREKLLQENPLDPERVHFLGKVPYVTYRRVLQVSTVHLYLTYPFVLSWSLLEAMACGCLIVASDTAPVREVVCDGENGWLVDFFDGKALIERVEQALINSRRHGDMQESARRTAQAYSVESGMSLYQKEIEKILGGF</sequence>
<organism evidence="4">
    <name type="scientific">Pseudomonas aeruginosa</name>
    <dbReference type="NCBI Taxonomy" id="287"/>
    <lineage>
        <taxon>Bacteria</taxon>
        <taxon>Pseudomonadati</taxon>
        <taxon>Pseudomonadota</taxon>
        <taxon>Gammaproteobacteria</taxon>
        <taxon>Pseudomonadales</taxon>
        <taxon>Pseudomonadaceae</taxon>
        <taxon>Pseudomonas</taxon>
    </lineage>
</organism>
<dbReference type="SUPFAM" id="SSF53756">
    <property type="entry name" value="UDP-Glycosyltransferase/glycogen phosphorylase"/>
    <property type="match status" value="1"/>
</dbReference>